<proteinExistence type="predicted"/>
<comment type="caution">
    <text evidence="2">The sequence shown here is derived from an EMBL/GenBank/DDBJ whole genome shotgun (WGS) entry which is preliminary data.</text>
</comment>
<dbReference type="Proteomes" id="UP000605970">
    <property type="component" value="Unassembled WGS sequence"/>
</dbReference>
<sequence>MSKIKKFWQFLINRTISNKLQVVKEVSLPEYLERIKIITGLAGTRKYKADIVKRINSYRKEGNYEALLSLVVIHHGKNLFEIIKNMSEEFKGEKLEEEKIKKDLLNFQLKGVDLKNKLNEEKNKEKDKKEELKNKIKINELKKG</sequence>
<evidence type="ECO:0000256" key="1">
    <source>
        <dbReference type="SAM" id="Coils"/>
    </source>
</evidence>
<evidence type="ECO:0000313" key="2">
    <source>
        <dbReference type="EMBL" id="KAF7635464.1"/>
    </source>
</evidence>
<keyword evidence="1" id="KW-0175">Coiled coil</keyword>
<keyword evidence="3" id="KW-1185">Reference proteome</keyword>
<dbReference type="EMBL" id="JABEBT010000042">
    <property type="protein sequence ID" value="KAF7635464.1"/>
    <property type="molecule type" value="Genomic_DNA"/>
</dbReference>
<gene>
    <name evidence="2" type="ORF">Mgra_00005140</name>
</gene>
<evidence type="ECO:0000313" key="3">
    <source>
        <dbReference type="Proteomes" id="UP000605970"/>
    </source>
</evidence>
<accession>A0A8S9ZPT6</accession>
<reference evidence="2" key="1">
    <citation type="journal article" date="2020" name="Ecol. Evol.">
        <title>Genome structure and content of the rice root-knot nematode (Meloidogyne graminicola).</title>
        <authorList>
            <person name="Phan N.T."/>
            <person name="Danchin E.G.J."/>
            <person name="Klopp C."/>
            <person name="Perfus-Barbeoch L."/>
            <person name="Kozlowski D.K."/>
            <person name="Koutsovoulos G.D."/>
            <person name="Lopez-Roques C."/>
            <person name="Bouchez O."/>
            <person name="Zahm M."/>
            <person name="Besnard G."/>
            <person name="Bellafiore S."/>
        </authorList>
    </citation>
    <scope>NUCLEOTIDE SEQUENCE</scope>
    <source>
        <strain evidence="2">VN-18</strain>
    </source>
</reference>
<dbReference type="AlphaFoldDB" id="A0A8S9ZPT6"/>
<feature type="coiled-coil region" evidence="1">
    <location>
        <begin position="111"/>
        <end position="142"/>
    </location>
</feature>
<organism evidence="2 3">
    <name type="scientific">Meloidogyne graminicola</name>
    <dbReference type="NCBI Taxonomy" id="189291"/>
    <lineage>
        <taxon>Eukaryota</taxon>
        <taxon>Metazoa</taxon>
        <taxon>Ecdysozoa</taxon>
        <taxon>Nematoda</taxon>
        <taxon>Chromadorea</taxon>
        <taxon>Rhabditida</taxon>
        <taxon>Tylenchina</taxon>
        <taxon>Tylenchomorpha</taxon>
        <taxon>Tylenchoidea</taxon>
        <taxon>Meloidogynidae</taxon>
        <taxon>Meloidogyninae</taxon>
        <taxon>Meloidogyne</taxon>
    </lineage>
</organism>
<protein>
    <submittedName>
        <fullName evidence="2">Uncharacterized protein</fullName>
    </submittedName>
</protein>
<name>A0A8S9ZPT6_9BILA</name>